<evidence type="ECO:0000256" key="1">
    <source>
        <dbReference type="ARBA" id="ARBA00022598"/>
    </source>
</evidence>
<protein>
    <recommendedName>
        <fullName evidence="4">CoA-binding domain-containing protein</fullName>
    </recommendedName>
</protein>
<gene>
    <name evidence="5" type="ORF">LCGC14_1381790</name>
</gene>
<dbReference type="InterPro" id="IPR016102">
    <property type="entry name" value="Succinyl-CoA_synth-like"/>
</dbReference>
<dbReference type="Gene3D" id="3.40.50.720">
    <property type="entry name" value="NAD(P)-binding Rossmann-like Domain"/>
    <property type="match status" value="1"/>
</dbReference>
<name>A0A0F9K2L0_9ZZZZ</name>
<keyword evidence="3" id="KW-0067">ATP-binding</keyword>
<evidence type="ECO:0000256" key="2">
    <source>
        <dbReference type="ARBA" id="ARBA00022741"/>
    </source>
</evidence>
<dbReference type="PANTHER" id="PTHR43334:SF2">
    <property type="entry name" value="ACETATE--COA LIGASE [ADP-FORMING]"/>
    <property type="match status" value="1"/>
</dbReference>
<proteinExistence type="predicted"/>
<dbReference type="Gene3D" id="3.40.50.261">
    <property type="entry name" value="Succinyl-CoA synthetase domains"/>
    <property type="match status" value="2"/>
</dbReference>
<dbReference type="Pfam" id="PF13380">
    <property type="entry name" value="CoA_binding_2"/>
    <property type="match status" value="1"/>
</dbReference>
<dbReference type="SUPFAM" id="SSF52210">
    <property type="entry name" value="Succinyl-CoA synthetase domains"/>
    <property type="match status" value="2"/>
</dbReference>
<dbReference type="InterPro" id="IPR036291">
    <property type="entry name" value="NAD(P)-bd_dom_sf"/>
</dbReference>
<dbReference type="PANTHER" id="PTHR43334">
    <property type="entry name" value="ACETATE--COA LIGASE [ADP-FORMING]"/>
    <property type="match status" value="1"/>
</dbReference>
<dbReference type="InterPro" id="IPR003781">
    <property type="entry name" value="CoA-bd"/>
</dbReference>
<dbReference type="InterPro" id="IPR051538">
    <property type="entry name" value="Acyl-CoA_Synth/Transferase"/>
</dbReference>
<dbReference type="AlphaFoldDB" id="A0A0F9K2L0"/>
<dbReference type="SUPFAM" id="SSF51735">
    <property type="entry name" value="NAD(P)-binding Rossmann-fold domains"/>
    <property type="match status" value="1"/>
</dbReference>
<dbReference type="GO" id="GO:0005524">
    <property type="term" value="F:ATP binding"/>
    <property type="evidence" value="ECO:0007669"/>
    <property type="project" value="UniProtKB-KW"/>
</dbReference>
<reference evidence="5" key="1">
    <citation type="journal article" date="2015" name="Nature">
        <title>Complex archaea that bridge the gap between prokaryotes and eukaryotes.</title>
        <authorList>
            <person name="Spang A."/>
            <person name="Saw J.H."/>
            <person name="Jorgensen S.L."/>
            <person name="Zaremba-Niedzwiedzka K."/>
            <person name="Martijn J."/>
            <person name="Lind A.E."/>
            <person name="van Eijk R."/>
            <person name="Schleper C."/>
            <person name="Guy L."/>
            <person name="Ettema T.J."/>
        </authorList>
    </citation>
    <scope>NUCLEOTIDE SEQUENCE</scope>
</reference>
<comment type="caution">
    <text evidence="5">The sequence shown here is derived from an EMBL/GenBank/DDBJ whole genome shotgun (WGS) entry which is preliminary data.</text>
</comment>
<sequence>MDLKTLFNPKSLAVVGISKKNPLSPGRIVLVKNEFEMQVKVYGIYPTGGEIEGIKLYERLDKLPEIPDLLVIAVGPDDTLEYIQDCIDLGIPSSVIIGGGFAEIGGKGKKRQEILEKLAFDNDLAVLGPNCLGVYASPIVDTIFLPTERITKPPKGSVALISQSGGVLVDQFFLKFKERNIGVSTAVSIGNRAVVDEVMLLEYFSQVDPDTTNIVFYLEGFKKGKARNFLQLARDSEDTVIVYFGGKTREGKVATQSHTASLAGNYKIIHSALKQYYVIQPHSERELLTSLKVFDILAQRRNPFGNNVVTFGNVAIVSVSGGHAVLASDMLKKYGLNAVRFTPQEKRDLKNLMNPTARQIASFNNPIDLTGSVLDTDIEDVIRYLSDIERIECIILLLLPYPPNISFQIGRRVANIVISKNKPVVCFIPYVSKYELIIESLELAYIPVFHSIKEAVQAVSALKHRTRINNLKKNNFFWKEN</sequence>
<accession>A0A0F9K2L0</accession>
<dbReference type="EMBL" id="LAZR01008836">
    <property type="protein sequence ID" value="KKM76279.1"/>
    <property type="molecule type" value="Genomic_DNA"/>
</dbReference>
<organism evidence="5">
    <name type="scientific">marine sediment metagenome</name>
    <dbReference type="NCBI Taxonomy" id="412755"/>
    <lineage>
        <taxon>unclassified sequences</taxon>
        <taxon>metagenomes</taxon>
        <taxon>ecological metagenomes</taxon>
    </lineage>
</organism>
<evidence type="ECO:0000259" key="4">
    <source>
        <dbReference type="SMART" id="SM00881"/>
    </source>
</evidence>
<keyword evidence="2" id="KW-0547">Nucleotide-binding</keyword>
<feature type="domain" description="CoA-binding" evidence="4">
    <location>
        <begin position="6"/>
        <end position="101"/>
    </location>
</feature>
<keyword evidence="1" id="KW-0436">Ligase</keyword>
<dbReference type="Pfam" id="PF13607">
    <property type="entry name" value="Succ_CoA_lig"/>
    <property type="match status" value="1"/>
</dbReference>
<dbReference type="InterPro" id="IPR032875">
    <property type="entry name" value="Succ_CoA_lig_flav_dom"/>
</dbReference>
<evidence type="ECO:0000313" key="5">
    <source>
        <dbReference type="EMBL" id="KKM76279.1"/>
    </source>
</evidence>
<dbReference type="GO" id="GO:0016874">
    <property type="term" value="F:ligase activity"/>
    <property type="evidence" value="ECO:0007669"/>
    <property type="project" value="UniProtKB-KW"/>
</dbReference>
<dbReference type="SMART" id="SM00881">
    <property type="entry name" value="CoA_binding"/>
    <property type="match status" value="1"/>
</dbReference>
<evidence type="ECO:0000256" key="3">
    <source>
        <dbReference type="ARBA" id="ARBA00022840"/>
    </source>
</evidence>